<dbReference type="PANTHER" id="PTHR10370:SF0">
    <property type="entry name" value="ERYTHROPOIETIN"/>
    <property type="match status" value="1"/>
</dbReference>
<keyword evidence="6" id="KW-0732">Signal</keyword>
<dbReference type="GO" id="GO:0048823">
    <property type="term" value="P:nucleate erythrocyte development"/>
    <property type="evidence" value="ECO:0007669"/>
    <property type="project" value="TreeGrafter"/>
</dbReference>
<name>A0AAD5FQT4_SILAS</name>
<evidence type="ECO:0000256" key="4">
    <source>
        <dbReference type="ARBA" id="ARBA00022525"/>
    </source>
</evidence>
<dbReference type="InterPro" id="IPR009079">
    <property type="entry name" value="4_helix_cytokine-like_core"/>
</dbReference>
<dbReference type="GO" id="GO:0005179">
    <property type="term" value="F:hormone activity"/>
    <property type="evidence" value="ECO:0007669"/>
    <property type="project" value="UniProtKB-KW"/>
</dbReference>
<keyword evidence="4" id="KW-0964">Secreted</keyword>
<evidence type="ECO:0000256" key="3">
    <source>
        <dbReference type="ARBA" id="ARBA00015421"/>
    </source>
</evidence>
<dbReference type="InterPro" id="IPR001323">
    <property type="entry name" value="EPO_TPO"/>
</dbReference>
<dbReference type="InterPro" id="IPR003013">
    <property type="entry name" value="Erythroptn"/>
</dbReference>
<dbReference type="Proteomes" id="UP001205998">
    <property type="component" value="Unassembled WGS sequence"/>
</dbReference>
<dbReference type="GO" id="GO:0005128">
    <property type="term" value="F:erythropoietin receptor binding"/>
    <property type="evidence" value="ECO:0007669"/>
    <property type="project" value="InterPro"/>
</dbReference>
<comment type="caution">
    <text evidence="9">The sequence shown here is derived from an EMBL/GenBank/DDBJ whole genome shotgun (WGS) entry which is preliminary data.</text>
</comment>
<evidence type="ECO:0000256" key="2">
    <source>
        <dbReference type="ARBA" id="ARBA00005782"/>
    </source>
</evidence>
<keyword evidence="10" id="KW-1185">Reference proteome</keyword>
<evidence type="ECO:0000256" key="5">
    <source>
        <dbReference type="ARBA" id="ARBA00022702"/>
    </source>
</evidence>
<evidence type="ECO:0000313" key="10">
    <source>
        <dbReference type="Proteomes" id="UP001205998"/>
    </source>
</evidence>
<sequence>MTPLLQKFSDEVEGGREKAQLGVSLMRENAANRMELPETPKWLKSFKGFFALLLIFLEWIRPGLPSPLRPICDMRVLNHFIEEARDAEAAMRFCKEECSVAVPLTVPLTSVDFAVWEKKNMEEQAQEVQAGLWLLNMAIGSLSASITSSALHSHIDATIRNIASLKQVLRSLSIQDYVPTGGGTEETWRVSSASELFQVHINFLRGKVYLVLRNAPVCQQQIT</sequence>
<keyword evidence="7" id="KW-0265">Erythrocyte maturation</keyword>
<dbReference type="GO" id="GO:0043249">
    <property type="term" value="P:erythrocyte maturation"/>
    <property type="evidence" value="ECO:0007669"/>
    <property type="project" value="UniProtKB-KW"/>
</dbReference>
<keyword evidence="5" id="KW-0372">Hormone</keyword>
<evidence type="ECO:0000256" key="6">
    <source>
        <dbReference type="ARBA" id="ARBA00022729"/>
    </source>
</evidence>
<dbReference type="GO" id="GO:0005125">
    <property type="term" value="F:cytokine activity"/>
    <property type="evidence" value="ECO:0007669"/>
    <property type="project" value="TreeGrafter"/>
</dbReference>
<evidence type="ECO:0000256" key="8">
    <source>
        <dbReference type="ARBA" id="ARBA00023157"/>
    </source>
</evidence>
<organism evidence="9 10">
    <name type="scientific">Silurus asotus</name>
    <name type="common">Amur catfish</name>
    <name type="synonym">Parasilurus asotus</name>
    <dbReference type="NCBI Taxonomy" id="30991"/>
    <lineage>
        <taxon>Eukaryota</taxon>
        <taxon>Metazoa</taxon>
        <taxon>Chordata</taxon>
        <taxon>Craniata</taxon>
        <taxon>Vertebrata</taxon>
        <taxon>Euteleostomi</taxon>
        <taxon>Actinopterygii</taxon>
        <taxon>Neopterygii</taxon>
        <taxon>Teleostei</taxon>
        <taxon>Ostariophysi</taxon>
        <taxon>Siluriformes</taxon>
        <taxon>Siluridae</taxon>
        <taxon>Silurus</taxon>
    </lineage>
</organism>
<dbReference type="EMBL" id="MU551541">
    <property type="protein sequence ID" value="KAI5625855.1"/>
    <property type="molecule type" value="Genomic_DNA"/>
</dbReference>
<accession>A0AAD5FQT4</accession>
<dbReference type="PRINTS" id="PR00272">
    <property type="entry name" value="ERYTHROPTN"/>
</dbReference>
<dbReference type="Pfam" id="PF00758">
    <property type="entry name" value="EPO_TPO"/>
    <property type="match status" value="1"/>
</dbReference>
<gene>
    <name evidence="9" type="ORF">C0J50_14606</name>
</gene>
<keyword evidence="8" id="KW-1015">Disulfide bond</keyword>
<evidence type="ECO:0000256" key="1">
    <source>
        <dbReference type="ARBA" id="ARBA00004613"/>
    </source>
</evidence>
<dbReference type="PANTHER" id="PTHR10370">
    <property type="entry name" value="ERYTHROPOIETIN"/>
    <property type="match status" value="1"/>
</dbReference>
<dbReference type="AlphaFoldDB" id="A0AAD5FQT4"/>
<proteinExistence type="inferred from homology"/>
<reference evidence="9" key="1">
    <citation type="submission" date="2018-07" db="EMBL/GenBank/DDBJ databases">
        <title>Comparative genomics of catfishes provides insights into carnivory and benthic adaptation.</title>
        <authorList>
            <person name="Zhang Y."/>
            <person name="Wang D."/>
            <person name="Peng Z."/>
            <person name="Zheng S."/>
            <person name="Shao F."/>
            <person name="Tao W."/>
        </authorList>
    </citation>
    <scope>NUCLEOTIDE SEQUENCE</scope>
    <source>
        <strain evidence="9">Chongqing</strain>
    </source>
</reference>
<dbReference type="SUPFAM" id="SSF47266">
    <property type="entry name" value="4-helical cytokines"/>
    <property type="match status" value="1"/>
</dbReference>
<evidence type="ECO:0000256" key="7">
    <source>
        <dbReference type="ARBA" id="ARBA00023057"/>
    </source>
</evidence>
<comment type="similarity">
    <text evidence="2">Belongs to the EPO/TPO family.</text>
</comment>
<dbReference type="GO" id="GO:0005615">
    <property type="term" value="C:extracellular space"/>
    <property type="evidence" value="ECO:0007669"/>
    <property type="project" value="TreeGrafter"/>
</dbReference>
<protein>
    <recommendedName>
        <fullName evidence="3">Erythropoietin</fullName>
    </recommendedName>
</protein>
<comment type="subcellular location">
    <subcellularLocation>
        <location evidence="1">Secreted</location>
    </subcellularLocation>
</comment>
<dbReference type="Gene3D" id="1.20.1250.10">
    <property type="match status" value="1"/>
</dbReference>
<evidence type="ECO:0000313" key="9">
    <source>
        <dbReference type="EMBL" id="KAI5625855.1"/>
    </source>
</evidence>